<gene>
    <name evidence="18" type="ORF">M1K48_03685</name>
</gene>
<dbReference type="PROSITE" id="PS51257">
    <property type="entry name" value="PROKAR_LIPOPROTEIN"/>
    <property type="match status" value="1"/>
</dbReference>
<dbReference type="InterPro" id="IPR054765">
    <property type="entry name" value="SLBB_dom"/>
</dbReference>
<keyword evidence="11" id="KW-0472">Membrane</keyword>
<keyword evidence="9" id="KW-0406">Ion transport</keyword>
<keyword evidence="12" id="KW-0564">Palmitate</keyword>
<evidence type="ECO:0000313" key="18">
    <source>
        <dbReference type="EMBL" id="UUR08747.1"/>
    </source>
</evidence>
<sequence>MRLTLKLPVFAAGSLALALSACADKPGGPIPYNVTLAPPDQPRALSLEENYKIAPLDTVSVSVFRQKDLSGDYEVDLTGRISMPLIGSVEAVDLTTAQLDQKITAAYGKKYLVNPDVAVGVKSSTRRAVTVDGAVKSSGSYPINGPLTLLQAIALSGGASEDANLRRVAVFRTVSGQRQAAAFDLQQIRRGQAADPAIYAGDIVVVDGSGVKETQKRILSNIPILSIFRPF</sequence>
<dbReference type="InterPro" id="IPR003715">
    <property type="entry name" value="Poly_export_N"/>
</dbReference>
<evidence type="ECO:0000256" key="13">
    <source>
        <dbReference type="ARBA" id="ARBA00023237"/>
    </source>
</evidence>
<keyword evidence="6" id="KW-0812">Transmembrane</keyword>
<comment type="similarity">
    <text evidence="2">Belongs to the BexD/CtrA/VexA family.</text>
</comment>
<dbReference type="Proteomes" id="UP000831921">
    <property type="component" value="Chromosome"/>
</dbReference>
<evidence type="ECO:0000259" key="16">
    <source>
        <dbReference type="Pfam" id="PF02563"/>
    </source>
</evidence>
<evidence type="ECO:0000256" key="8">
    <source>
        <dbReference type="ARBA" id="ARBA00023047"/>
    </source>
</evidence>
<evidence type="ECO:0000256" key="15">
    <source>
        <dbReference type="SAM" id="SignalP"/>
    </source>
</evidence>
<dbReference type="Pfam" id="PF02563">
    <property type="entry name" value="Poly_export"/>
    <property type="match status" value="1"/>
</dbReference>
<evidence type="ECO:0000256" key="14">
    <source>
        <dbReference type="ARBA" id="ARBA00023288"/>
    </source>
</evidence>
<evidence type="ECO:0000256" key="4">
    <source>
        <dbReference type="ARBA" id="ARBA00022452"/>
    </source>
</evidence>
<evidence type="ECO:0000256" key="2">
    <source>
        <dbReference type="ARBA" id="ARBA00009450"/>
    </source>
</evidence>
<name>A0ABY5MZL3_9SPHN</name>
<evidence type="ECO:0000256" key="9">
    <source>
        <dbReference type="ARBA" id="ARBA00023065"/>
    </source>
</evidence>
<keyword evidence="5" id="KW-0762">Sugar transport</keyword>
<dbReference type="RefSeq" id="WP_249504518.1">
    <property type="nucleotide sequence ID" value="NZ_CP097253.1"/>
</dbReference>
<dbReference type="InterPro" id="IPR049712">
    <property type="entry name" value="Poly_export"/>
</dbReference>
<keyword evidence="10" id="KW-0626">Porin</keyword>
<keyword evidence="19" id="KW-1185">Reference proteome</keyword>
<dbReference type="PANTHER" id="PTHR33619">
    <property type="entry name" value="POLYSACCHARIDE EXPORT PROTEIN GFCE-RELATED"/>
    <property type="match status" value="1"/>
</dbReference>
<comment type="subcellular location">
    <subcellularLocation>
        <location evidence="1">Cell outer membrane</location>
        <topology evidence="1">Multi-pass membrane protein</topology>
    </subcellularLocation>
</comment>
<keyword evidence="7 15" id="KW-0732">Signal</keyword>
<evidence type="ECO:0000313" key="19">
    <source>
        <dbReference type="Proteomes" id="UP000831921"/>
    </source>
</evidence>
<evidence type="ECO:0000259" key="17">
    <source>
        <dbReference type="Pfam" id="PF22461"/>
    </source>
</evidence>
<keyword evidence="3" id="KW-0813">Transport</keyword>
<feature type="chain" id="PRO_5045975473" evidence="15">
    <location>
        <begin position="24"/>
        <end position="231"/>
    </location>
</feature>
<accession>A0ABY5MZL3</accession>
<feature type="signal peptide" evidence="15">
    <location>
        <begin position="1"/>
        <end position="23"/>
    </location>
</feature>
<keyword evidence="8" id="KW-0625">Polysaccharide transport</keyword>
<keyword evidence="13" id="KW-0998">Cell outer membrane</keyword>
<evidence type="ECO:0000256" key="5">
    <source>
        <dbReference type="ARBA" id="ARBA00022597"/>
    </source>
</evidence>
<dbReference type="Pfam" id="PF22461">
    <property type="entry name" value="SLBB_2"/>
    <property type="match status" value="1"/>
</dbReference>
<evidence type="ECO:0000256" key="11">
    <source>
        <dbReference type="ARBA" id="ARBA00023136"/>
    </source>
</evidence>
<keyword evidence="4" id="KW-1134">Transmembrane beta strand</keyword>
<evidence type="ECO:0000256" key="3">
    <source>
        <dbReference type="ARBA" id="ARBA00022448"/>
    </source>
</evidence>
<dbReference type="PANTHER" id="PTHR33619:SF3">
    <property type="entry name" value="POLYSACCHARIDE EXPORT PROTEIN GFCE-RELATED"/>
    <property type="match status" value="1"/>
</dbReference>
<proteinExistence type="inferred from homology"/>
<protein>
    <submittedName>
        <fullName evidence="18">Polysaccharide export protein</fullName>
    </submittedName>
</protein>
<feature type="domain" description="Polysaccharide export protein N-terminal" evidence="16">
    <location>
        <begin position="48"/>
        <end position="121"/>
    </location>
</feature>
<keyword evidence="14" id="KW-0449">Lipoprotein</keyword>
<evidence type="ECO:0000256" key="10">
    <source>
        <dbReference type="ARBA" id="ARBA00023114"/>
    </source>
</evidence>
<evidence type="ECO:0000256" key="6">
    <source>
        <dbReference type="ARBA" id="ARBA00022692"/>
    </source>
</evidence>
<reference evidence="18 19" key="1">
    <citation type="submission" date="2022-05" db="EMBL/GenBank/DDBJ databases">
        <title>S8-45 Sphingomonas ultraviolaceadurans.</title>
        <authorList>
            <person name="Liu Y."/>
        </authorList>
    </citation>
    <scope>NUCLEOTIDE SEQUENCE [LARGE SCALE GENOMIC DNA]</scope>
    <source>
        <strain evidence="18 19">S8-45</strain>
    </source>
</reference>
<dbReference type="Gene3D" id="3.10.560.10">
    <property type="entry name" value="Outer membrane lipoprotein wza domain like"/>
    <property type="match status" value="1"/>
</dbReference>
<dbReference type="EMBL" id="CP097253">
    <property type="protein sequence ID" value="UUR08747.1"/>
    <property type="molecule type" value="Genomic_DNA"/>
</dbReference>
<evidence type="ECO:0000256" key="12">
    <source>
        <dbReference type="ARBA" id="ARBA00023139"/>
    </source>
</evidence>
<feature type="domain" description="SLBB" evidence="17">
    <location>
        <begin position="129"/>
        <end position="206"/>
    </location>
</feature>
<organism evidence="18 19">
    <name type="scientific">Sphingomonas glaciei</name>
    <dbReference type="NCBI Taxonomy" id="2938948"/>
    <lineage>
        <taxon>Bacteria</taxon>
        <taxon>Pseudomonadati</taxon>
        <taxon>Pseudomonadota</taxon>
        <taxon>Alphaproteobacteria</taxon>
        <taxon>Sphingomonadales</taxon>
        <taxon>Sphingomonadaceae</taxon>
        <taxon>Sphingomonas</taxon>
    </lineage>
</organism>
<evidence type="ECO:0000256" key="1">
    <source>
        <dbReference type="ARBA" id="ARBA00004571"/>
    </source>
</evidence>
<evidence type="ECO:0000256" key="7">
    <source>
        <dbReference type="ARBA" id="ARBA00022729"/>
    </source>
</evidence>